<protein>
    <recommendedName>
        <fullName evidence="9">TonB-dependent receptor plug domain-containing protein</fullName>
    </recommendedName>
</protein>
<organism evidence="10 11">
    <name type="scientific">Flavihumibacter solisilvae</name>
    <dbReference type="NCBI Taxonomy" id="1349421"/>
    <lineage>
        <taxon>Bacteria</taxon>
        <taxon>Pseudomonadati</taxon>
        <taxon>Bacteroidota</taxon>
        <taxon>Chitinophagia</taxon>
        <taxon>Chitinophagales</taxon>
        <taxon>Chitinophagaceae</taxon>
        <taxon>Flavihumibacter</taxon>
    </lineage>
</organism>
<dbReference type="GO" id="GO:0009279">
    <property type="term" value="C:cell outer membrane"/>
    <property type="evidence" value="ECO:0007669"/>
    <property type="project" value="UniProtKB-SubCell"/>
</dbReference>
<evidence type="ECO:0000259" key="9">
    <source>
        <dbReference type="Pfam" id="PF07715"/>
    </source>
</evidence>
<evidence type="ECO:0000256" key="4">
    <source>
        <dbReference type="ARBA" id="ARBA00022692"/>
    </source>
</evidence>
<dbReference type="InterPro" id="IPR012910">
    <property type="entry name" value="Plug_dom"/>
</dbReference>
<keyword evidence="4 7" id="KW-0812">Transmembrane</keyword>
<keyword evidence="8" id="KW-0732">Signal</keyword>
<dbReference type="NCBIfam" id="TIGR04057">
    <property type="entry name" value="SusC_RagA_signa"/>
    <property type="match status" value="1"/>
</dbReference>
<feature type="domain" description="TonB-dependent receptor plug" evidence="9">
    <location>
        <begin position="128"/>
        <end position="235"/>
    </location>
</feature>
<keyword evidence="5 7" id="KW-0472">Membrane</keyword>
<evidence type="ECO:0000256" key="1">
    <source>
        <dbReference type="ARBA" id="ARBA00004571"/>
    </source>
</evidence>
<dbReference type="InterPro" id="IPR037066">
    <property type="entry name" value="Plug_dom_sf"/>
</dbReference>
<comment type="caution">
    <text evidence="10">The sequence shown here is derived from an EMBL/GenBank/DDBJ whole genome shotgun (WGS) entry which is preliminary data.</text>
</comment>
<comment type="similarity">
    <text evidence="7">Belongs to the TonB-dependent receptor family.</text>
</comment>
<evidence type="ECO:0000256" key="6">
    <source>
        <dbReference type="ARBA" id="ARBA00023237"/>
    </source>
</evidence>
<dbReference type="Proteomes" id="UP000031408">
    <property type="component" value="Unassembled WGS sequence"/>
</dbReference>
<dbReference type="Gene3D" id="2.60.40.1120">
    <property type="entry name" value="Carboxypeptidase-like, regulatory domain"/>
    <property type="match status" value="1"/>
</dbReference>
<sequence>MIQQPNCNCNMKKLYSLMVFLACLSLPMALSAQQEGREISGLITDSKGAGIPNVTVKVKGTSGGVTTDKDGRYTIKVPGNKAILQFSSVGFVEQEVTAGGQSVVSLSLEASARKLDEVVVVGYGTQRKKDLTGSVSSISRDEMNLGGVTSNMAQAIQGRAAGVQVSQTNSAPGGETIIRIRGGNSIKSTNEPLYIVDGFISSTGKDINPNDIEDIQILKDASATAIYGARGANGVVMITTRRGKSGKPLIQYDGYYGAQNISRKPKLMNGLEYMTVTNAKAAELGNPPEYTPAELASGISTDWFKEGTQTANVQNHDLSVSGGSEDSHISLSGNYFKQDGALKETDYSRYSGRLNMDKTFAGKFKIGANIYGARSFSNYKTYDGNIVPSNVLYGLLFTSPAIPVYNADGTYATRKGKDNPIAWLLEPTNHRYVNKLTAGVFAEYEIMKGLSARVNAGTEYYTTKEGYYLPTTLLSGAKVKGQASVNDLANIRNLIEAFLTYKKKFGAHYVNVLAGMSRQKDVNDRHYTQVQKFSTDKYLYYNLEAATERLSSVSSRIETMLASFYGRVNYSFNEKYLATFTLRADGSSRFGPSNRYGYFPSGSLAWNMSDESFVQDLNVFSNLKLRAGYGITGNDRIGDYIYMSTFGPTGVSLSETSALYGGIVPTRAANPDLKWESTAQLNIGLDMGFLDNRLSATVDFYRKKTNDLIFDIPIGQWWGFTTQTGNMGAIENHGIELAISSENIRRGKLKWNTSFNIAYNKQKAVDLGDRPYIITQTANPDGSVPTADFTKLEVGRELSMLYGYVYEGVIKQGEKYDAQPLSVAGDPKYKDLNNDGAITSADRTYIGHANPHYVFGLGNDFSYNGIELSIFFQGAVDFDLYNMNRLLMETYTGKDALNRWTPDNQNTDIPRNGYFTSKYGGYINSRFVEDASYLRCKLISLGYNLPMEKITSKIKNIKIYTTVQNLFTVTGYSGTDPEVNTRGGDANLAAGLDFNAYPPYRTLTVGAKINF</sequence>
<dbReference type="Pfam" id="PF07715">
    <property type="entry name" value="Plug"/>
    <property type="match status" value="1"/>
</dbReference>
<proteinExistence type="inferred from homology"/>
<dbReference type="InterPro" id="IPR008969">
    <property type="entry name" value="CarboxyPept-like_regulatory"/>
</dbReference>
<keyword evidence="2 7" id="KW-0813">Transport</keyword>
<dbReference type="Gene3D" id="2.40.170.20">
    <property type="entry name" value="TonB-dependent receptor, beta-barrel domain"/>
    <property type="match status" value="1"/>
</dbReference>
<keyword evidence="6 7" id="KW-0998">Cell outer membrane</keyword>
<evidence type="ECO:0000256" key="8">
    <source>
        <dbReference type="SAM" id="SignalP"/>
    </source>
</evidence>
<dbReference type="PROSITE" id="PS52016">
    <property type="entry name" value="TONB_DEPENDENT_REC_3"/>
    <property type="match status" value="1"/>
</dbReference>
<accession>A0A0C1LMD8</accession>
<evidence type="ECO:0000256" key="2">
    <source>
        <dbReference type="ARBA" id="ARBA00022448"/>
    </source>
</evidence>
<feature type="chain" id="PRO_5002135709" description="TonB-dependent receptor plug domain-containing protein" evidence="8">
    <location>
        <begin position="33"/>
        <end position="1011"/>
    </location>
</feature>
<dbReference type="InterPro" id="IPR036942">
    <property type="entry name" value="Beta-barrel_TonB_sf"/>
</dbReference>
<dbReference type="Pfam" id="PF13715">
    <property type="entry name" value="CarbopepD_reg_2"/>
    <property type="match status" value="1"/>
</dbReference>
<dbReference type="InterPro" id="IPR039426">
    <property type="entry name" value="TonB-dep_rcpt-like"/>
</dbReference>
<comment type="subcellular location">
    <subcellularLocation>
        <location evidence="1 7">Cell outer membrane</location>
        <topology evidence="1 7">Multi-pass membrane protein</topology>
    </subcellularLocation>
</comment>
<dbReference type="NCBIfam" id="TIGR04056">
    <property type="entry name" value="OMP_RagA_SusC"/>
    <property type="match status" value="1"/>
</dbReference>
<evidence type="ECO:0000313" key="10">
    <source>
        <dbReference type="EMBL" id="KIC96488.1"/>
    </source>
</evidence>
<dbReference type="InterPro" id="IPR023996">
    <property type="entry name" value="TonB-dep_OMP_SusC/RagA"/>
</dbReference>
<name>A0A0C1LMD8_9BACT</name>
<evidence type="ECO:0000256" key="7">
    <source>
        <dbReference type="PROSITE-ProRule" id="PRU01360"/>
    </source>
</evidence>
<keyword evidence="3 7" id="KW-1134">Transmembrane beta strand</keyword>
<dbReference type="FunFam" id="2.170.130.10:FF:000008">
    <property type="entry name" value="SusC/RagA family TonB-linked outer membrane protein"/>
    <property type="match status" value="1"/>
</dbReference>
<dbReference type="STRING" id="1349421.OI18_01815"/>
<gene>
    <name evidence="10" type="ORF">OI18_01815</name>
</gene>
<reference evidence="10 11" key="1">
    <citation type="submission" date="2014-11" db="EMBL/GenBank/DDBJ databases">
        <title>Genome sequence of Flavihumibacter solisilvae 3-3.</title>
        <authorList>
            <person name="Zhou G."/>
            <person name="Li M."/>
            <person name="Wang G."/>
        </authorList>
    </citation>
    <scope>NUCLEOTIDE SEQUENCE [LARGE SCALE GENOMIC DNA]</scope>
    <source>
        <strain evidence="10 11">3-3</strain>
    </source>
</reference>
<dbReference type="AlphaFoldDB" id="A0A0C1LMD8"/>
<feature type="signal peptide" evidence="8">
    <location>
        <begin position="1"/>
        <end position="32"/>
    </location>
</feature>
<dbReference type="Gene3D" id="2.170.130.10">
    <property type="entry name" value="TonB-dependent receptor, plug domain"/>
    <property type="match status" value="1"/>
</dbReference>
<evidence type="ECO:0000256" key="3">
    <source>
        <dbReference type="ARBA" id="ARBA00022452"/>
    </source>
</evidence>
<dbReference type="EMBL" id="JSVC01000001">
    <property type="protein sequence ID" value="KIC96488.1"/>
    <property type="molecule type" value="Genomic_DNA"/>
</dbReference>
<dbReference type="SUPFAM" id="SSF49464">
    <property type="entry name" value="Carboxypeptidase regulatory domain-like"/>
    <property type="match status" value="1"/>
</dbReference>
<evidence type="ECO:0000313" key="11">
    <source>
        <dbReference type="Proteomes" id="UP000031408"/>
    </source>
</evidence>
<dbReference type="SUPFAM" id="SSF56935">
    <property type="entry name" value="Porins"/>
    <property type="match status" value="1"/>
</dbReference>
<evidence type="ECO:0000256" key="5">
    <source>
        <dbReference type="ARBA" id="ARBA00023136"/>
    </source>
</evidence>
<dbReference type="InterPro" id="IPR023997">
    <property type="entry name" value="TonB-dep_OMP_SusC/RagA_CS"/>
</dbReference>
<keyword evidence="11" id="KW-1185">Reference proteome</keyword>